<name>A0AA38Y289_9EURO</name>
<dbReference type="Pfam" id="PF04073">
    <property type="entry name" value="tRNA_edit"/>
    <property type="match status" value="1"/>
</dbReference>
<sequence>MRGCCSPATRSSLSQGNPPAARYDSPMTPAINLLKREKITHTVHSYMHDAHAESYGGEAVEKLGLDPAQVFKTLLASTETHELLVAIVPVAGQLDLKALAEAAGCKKCEMAAVDAAQRATGYLRAGTAHPARQRGTAWPGSGAGTGRPAAPDRRPLRRDRQAPLMRWPWSTSPPPRLDDPQADVLLQDLLSRDASRIHAASSRLARLFSATTLDALASQTERIEQACQGVKLGGALVSNDVHLQAALRRLRYWRDRKGCLCALYPDYLFFDPRRLIEQGHVRLLEQGVAEDGWGDRHRVACTCCGQHWDATDREYHYPWWEWIVVTDD</sequence>
<dbReference type="SUPFAM" id="SSF55826">
    <property type="entry name" value="YbaK/ProRS associated domain"/>
    <property type="match status" value="1"/>
</dbReference>
<accession>A0AA38Y289</accession>
<reference evidence="3" key="1">
    <citation type="submission" date="2022-10" db="EMBL/GenBank/DDBJ databases">
        <title>Culturing micro-colonial fungi from biological soil crusts in the Mojave desert and describing Neophaeococcomyces mojavensis, and introducing the new genera and species Taxawa tesnikishii.</title>
        <authorList>
            <person name="Kurbessoian T."/>
            <person name="Stajich J.E."/>
        </authorList>
    </citation>
    <scope>NUCLEOTIDE SEQUENCE</scope>
    <source>
        <strain evidence="3">TK_35</strain>
    </source>
</reference>
<dbReference type="InterPro" id="IPR007214">
    <property type="entry name" value="YbaK/aa-tRNA-synth-assoc-dom"/>
</dbReference>
<gene>
    <name evidence="3" type="ORF">H2204_007722</name>
</gene>
<organism evidence="3">
    <name type="scientific">Knufia peltigerae</name>
    <dbReference type="NCBI Taxonomy" id="1002370"/>
    <lineage>
        <taxon>Eukaryota</taxon>
        <taxon>Fungi</taxon>
        <taxon>Dikarya</taxon>
        <taxon>Ascomycota</taxon>
        <taxon>Pezizomycotina</taxon>
        <taxon>Eurotiomycetes</taxon>
        <taxon>Chaetothyriomycetidae</taxon>
        <taxon>Chaetothyriales</taxon>
        <taxon>Trichomeriaceae</taxon>
        <taxon>Knufia</taxon>
    </lineage>
</organism>
<evidence type="ECO:0000256" key="1">
    <source>
        <dbReference type="SAM" id="MobiDB-lite"/>
    </source>
</evidence>
<feature type="region of interest" description="Disordered" evidence="1">
    <location>
        <begin position="1"/>
        <end position="25"/>
    </location>
</feature>
<feature type="domain" description="YbaK/aminoacyl-tRNA synthetase-associated" evidence="2">
    <location>
        <begin position="58"/>
        <end position="122"/>
    </location>
</feature>
<feature type="region of interest" description="Disordered" evidence="1">
    <location>
        <begin position="126"/>
        <end position="178"/>
    </location>
</feature>
<feature type="compositionally biased region" description="Basic and acidic residues" evidence="1">
    <location>
        <begin position="150"/>
        <end position="161"/>
    </location>
</feature>
<proteinExistence type="predicted"/>
<dbReference type="AlphaFoldDB" id="A0AA38Y289"/>
<comment type="caution">
    <text evidence="3">The sequence shown here is derived from an EMBL/GenBank/DDBJ whole genome shotgun (WGS) entry which is preliminary data.</text>
</comment>
<evidence type="ECO:0000259" key="2">
    <source>
        <dbReference type="Pfam" id="PF04073"/>
    </source>
</evidence>
<dbReference type="Gene3D" id="3.90.960.10">
    <property type="entry name" value="YbaK/aminoacyl-tRNA synthetase-associated domain"/>
    <property type="match status" value="1"/>
</dbReference>
<evidence type="ECO:0000313" key="3">
    <source>
        <dbReference type="EMBL" id="KAJ9632635.1"/>
    </source>
</evidence>
<feature type="compositionally biased region" description="Polar residues" evidence="1">
    <location>
        <begin position="8"/>
        <end position="17"/>
    </location>
</feature>
<dbReference type="InterPro" id="IPR036754">
    <property type="entry name" value="YbaK/aa-tRNA-synt-asso_dom_sf"/>
</dbReference>
<dbReference type="GO" id="GO:0002161">
    <property type="term" value="F:aminoacyl-tRNA deacylase activity"/>
    <property type="evidence" value="ECO:0007669"/>
    <property type="project" value="InterPro"/>
</dbReference>
<protein>
    <recommendedName>
        <fullName evidence="2">YbaK/aminoacyl-tRNA synthetase-associated domain-containing protein</fullName>
    </recommendedName>
</protein>
<dbReference type="EMBL" id="JAPDRN010000054">
    <property type="protein sequence ID" value="KAJ9632635.1"/>
    <property type="molecule type" value="Genomic_DNA"/>
</dbReference>